<accession>A0A6J6PFX8</accession>
<evidence type="ECO:0000313" key="2">
    <source>
        <dbReference type="EMBL" id="CAB4695254.1"/>
    </source>
</evidence>
<evidence type="ECO:0000256" key="1">
    <source>
        <dbReference type="SAM" id="MobiDB-lite"/>
    </source>
</evidence>
<organism evidence="2">
    <name type="scientific">freshwater metagenome</name>
    <dbReference type="NCBI Taxonomy" id="449393"/>
    <lineage>
        <taxon>unclassified sequences</taxon>
        <taxon>metagenomes</taxon>
        <taxon>ecological metagenomes</taxon>
    </lineage>
</organism>
<gene>
    <name evidence="2" type="ORF">UFOPK2579_00644</name>
</gene>
<proteinExistence type="predicted"/>
<dbReference type="EMBL" id="CAEZXR010000053">
    <property type="protein sequence ID" value="CAB4695254.1"/>
    <property type="molecule type" value="Genomic_DNA"/>
</dbReference>
<sequence>MKAGGAASFDHAYFLEMRDRSGFDLDGHGEIDRDPIGWSPGLYLAYTDEAHGYGNNGADNHPAQSPLDSTPVAGDEAPDLNDAAFTADAARSVFTDFGKGHVDNYVDPASPSGNWEFTYNCLSFKVLSMSGDSEGPKTSNGDLTGTVRFLLGKGCGRMDYAY</sequence>
<dbReference type="AlphaFoldDB" id="A0A6J6PFX8"/>
<name>A0A6J6PFX8_9ZZZZ</name>
<feature type="region of interest" description="Disordered" evidence="1">
    <location>
        <begin position="54"/>
        <end position="76"/>
    </location>
</feature>
<protein>
    <submittedName>
        <fullName evidence="2">Unannotated protein</fullName>
    </submittedName>
</protein>
<reference evidence="2" key="1">
    <citation type="submission" date="2020-05" db="EMBL/GenBank/DDBJ databases">
        <authorList>
            <person name="Chiriac C."/>
            <person name="Salcher M."/>
            <person name="Ghai R."/>
            <person name="Kavagutti S V."/>
        </authorList>
    </citation>
    <scope>NUCLEOTIDE SEQUENCE</scope>
</reference>